<gene>
    <name evidence="1" type="ORF">GCM10008961_31400</name>
</gene>
<keyword evidence="2" id="KW-1185">Reference proteome</keyword>
<comment type="caution">
    <text evidence="1">The sequence shown here is derived from an EMBL/GenBank/DDBJ whole genome shotgun (WGS) entry which is preliminary data.</text>
</comment>
<organism evidence="1 2">
    <name type="scientific">Deinococcus knuensis</name>
    <dbReference type="NCBI Taxonomy" id="1837380"/>
    <lineage>
        <taxon>Bacteria</taxon>
        <taxon>Thermotogati</taxon>
        <taxon>Deinococcota</taxon>
        <taxon>Deinococci</taxon>
        <taxon>Deinococcales</taxon>
        <taxon>Deinococcaceae</taxon>
        <taxon>Deinococcus</taxon>
    </lineage>
</organism>
<name>A0ABQ2STR1_9DEIO</name>
<protein>
    <submittedName>
        <fullName evidence="1">Uncharacterized protein</fullName>
    </submittedName>
</protein>
<proteinExistence type="predicted"/>
<dbReference type="Proteomes" id="UP000620633">
    <property type="component" value="Unassembled WGS sequence"/>
</dbReference>
<evidence type="ECO:0000313" key="2">
    <source>
        <dbReference type="Proteomes" id="UP000620633"/>
    </source>
</evidence>
<evidence type="ECO:0000313" key="1">
    <source>
        <dbReference type="EMBL" id="GGS37553.1"/>
    </source>
</evidence>
<accession>A0ABQ2STR1</accession>
<sequence>MLPVYGVRDGVFTNLKVPLKDNLSELPARPNASQYAKLRRQYVGTHYTDIVGVNSVTILAAIQNIPLLLPAP</sequence>
<dbReference type="EMBL" id="BMQO01000021">
    <property type="protein sequence ID" value="GGS37553.1"/>
    <property type="molecule type" value="Genomic_DNA"/>
</dbReference>
<reference evidence="2" key="1">
    <citation type="journal article" date="2019" name="Int. J. Syst. Evol. Microbiol.">
        <title>The Global Catalogue of Microorganisms (GCM) 10K type strain sequencing project: providing services to taxonomists for standard genome sequencing and annotation.</title>
        <authorList>
            <consortium name="The Broad Institute Genomics Platform"/>
            <consortium name="The Broad Institute Genome Sequencing Center for Infectious Disease"/>
            <person name="Wu L."/>
            <person name="Ma J."/>
        </authorList>
    </citation>
    <scope>NUCLEOTIDE SEQUENCE [LARGE SCALE GENOMIC DNA]</scope>
    <source>
        <strain evidence="2">JCM 31406</strain>
    </source>
</reference>